<dbReference type="PaxDb" id="44689-DDB0191691"/>
<dbReference type="GeneID" id="8628956"/>
<dbReference type="SUPFAM" id="SSF54236">
    <property type="entry name" value="Ubiquitin-like"/>
    <property type="match status" value="1"/>
</dbReference>
<dbReference type="SMR" id="Q54CH9"/>
<organism evidence="1 2">
    <name type="scientific">Dictyostelium discoideum</name>
    <name type="common">Social amoeba</name>
    <dbReference type="NCBI Taxonomy" id="44689"/>
    <lineage>
        <taxon>Eukaryota</taxon>
        <taxon>Amoebozoa</taxon>
        <taxon>Evosea</taxon>
        <taxon>Eumycetozoa</taxon>
        <taxon>Dictyostelia</taxon>
        <taxon>Dictyosteliales</taxon>
        <taxon>Dictyosteliaceae</taxon>
        <taxon>Dictyostelium</taxon>
    </lineage>
</organism>
<reference evidence="1 2" key="1">
    <citation type="journal article" date="2005" name="Nature">
        <title>The genome of the social amoeba Dictyostelium discoideum.</title>
        <authorList>
            <consortium name="The Dictyostelium discoideum Sequencing Consortium"/>
            <person name="Eichinger L."/>
            <person name="Pachebat J.A."/>
            <person name="Glockner G."/>
            <person name="Rajandream M.A."/>
            <person name="Sucgang R."/>
            <person name="Berriman M."/>
            <person name="Song J."/>
            <person name="Olsen R."/>
            <person name="Szafranski K."/>
            <person name="Xu Q."/>
            <person name="Tunggal B."/>
            <person name="Kummerfeld S."/>
            <person name="Madera M."/>
            <person name="Konfortov B.A."/>
            <person name="Rivero F."/>
            <person name="Bankier A.T."/>
            <person name="Lehmann R."/>
            <person name="Hamlin N."/>
            <person name="Davies R."/>
            <person name="Gaudet P."/>
            <person name="Fey P."/>
            <person name="Pilcher K."/>
            <person name="Chen G."/>
            <person name="Saunders D."/>
            <person name="Sodergren E."/>
            <person name="Davis P."/>
            <person name="Kerhornou A."/>
            <person name="Nie X."/>
            <person name="Hall N."/>
            <person name="Anjard C."/>
            <person name="Hemphill L."/>
            <person name="Bason N."/>
            <person name="Farbrother P."/>
            <person name="Desany B."/>
            <person name="Just E."/>
            <person name="Morio T."/>
            <person name="Rost R."/>
            <person name="Churcher C."/>
            <person name="Cooper J."/>
            <person name="Haydock S."/>
            <person name="van Driessche N."/>
            <person name="Cronin A."/>
            <person name="Goodhead I."/>
            <person name="Muzny D."/>
            <person name="Mourier T."/>
            <person name="Pain A."/>
            <person name="Lu M."/>
            <person name="Harper D."/>
            <person name="Lindsay R."/>
            <person name="Hauser H."/>
            <person name="James K."/>
            <person name="Quiles M."/>
            <person name="Madan Babu M."/>
            <person name="Saito T."/>
            <person name="Buchrieser C."/>
            <person name="Wardroper A."/>
            <person name="Felder M."/>
            <person name="Thangavelu M."/>
            <person name="Johnson D."/>
            <person name="Knights A."/>
            <person name="Loulseged H."/>
            <person name="Mungall K."/>
            <person name="Oliver K."/>
            <person name="Price C."/>
            <person name="Quail M.A."/>
            <person name="Urushihara H."/>
            <person name="Hernandez J."/>
            <person name="Rabbinowitsch E."/>
            <person name="Steffen D."/>
            <person name="Sanders M."/>
            <person name="Ma J."/>
            <person name="Kohara Y."/>
            <person name="Sharp S."/>
            <person name="Simmonds M."/>
            <person name="Spiegler S."/>
            <person name="Tivey A."/>
            <person name="Sugano S."/>
            <person name="White B."/>
            <person name="Walker D."/>
            <person name="Woodward J."/>
            <person name="Winckler T."/>
            <person name="Tanaka Y."/>
            <person name="Shaulsky G."/>
            <person name="Schleicher M."/>
            <person name="Weinstock G."/>
            <person name="Rosenthal A."/>
            <person name="Cox E.C."/>
            <person name="Chisholm R.L."/>
            <person name="Gibbs R."/>
            <person name="Loomis W.F."/>
            <person name="Platzer M."/>
            <person name="Kay R.R."/>
            <person name="Williams J."/>
            <person name="Dear P.H."/>
            <person name="Noegel A.A."/>
            <person name="Barrell B."/>
            <person name="Kuspa A."/>
        </authorList>
    </citation>
    <scope>NUCLEOTIDE SEQUENCE [LARGE SCALE GENOMIC DNA]</scope>
    <source>
        <strain evidence="1 2">AX4</strain>
    </source>
</reference>
<evidence type="ECO:0008006" key="3">
    <source>
        <dbReference type="Google" id="ProtNLM"/>
    </source>
</evidence>
<accession>Q54CH9</accession>
<evidence type="ECO:0000313" key="1">
    <source>
        <dbReference type="EMBL" id="EAL61004.1"/>
    </source>
</evidence>
<dbReference type="HOGENOM" id="CLU_3176514_0_0_1"/>
<comment type="caution">
    <text evidence="1">The sequence shown here is derived from an EMBL/GenBank/DDBJ whole genome shotgun (WGS) entry which is preliminary data.</text>
</comment>
<protein>
    <recommendedName>
        <fullName evidence="3">Ubiquitin-like domain-containing protein</fullName>
    </recommendedName>
</protein>
<name>Q54CH9_DICDI</name>
<dbReference type="InterPro" id="IPR029071">
    <property type="entry name" value="Ubiquitin-like_domsf"/>
</dbReference>
<dbReference type="Gene3D" id="3.10.20.90">
    <property type="entry name" value="Phosphatidylinositol 3-kinase Catalytic Subunit, Chain A, domain 1"/>
    <property type="match status" value="1"/>
</dbReference>
<dbReference type="RefSeq" id="XP_629437.1">
    <property type="nucleotide sequence ID" value="XM_629435.1"/>
</dbReference>
<dbReference type="AlphaFoldDB" id="Q54CH9"/>
<gene>
    <name evidence="1" type="ORF">DDB_G0292910</name>
</gene>
<dbReference type="InParanoid" id="Q54CH9"/>
<dbReference type="Proteomes" id="UP000002195">
    <property type="component" value="Unassembled WGS sequence"/>
</dbReference>
<proteinExistence type="predicted"/>
<sequence length="47" mass="5455">MKLFVQIVGIQTSTYQVTETDTIEKVKAKIQQKKVLQQINKYGRTLD</sequence>
<dbReference type="EMBL" id="AAFI02000197">
    <property type="protein sequence ID" value="EAL61004.1"/>
    <property type="molecule type" value="Genomic_DNA"/>
</dbReference>
<evidence type="ECO:0000313" key="2">
    <source>
        <dbReference type="Proteomes" id="UP000002195"/>
    </source>
</evidence>
<dbReference type="VEuPathDB" id="AmoebaDB:DDB_G0292910"/>
<keyword evidence="2" id="KW-1185">Reference proteome</keyword>
<dbReference type="KEGG" id="ddi:DDB_G0292910"/>